<accession>A0A508WWH9</accession>
<dbReference type="AlphaFoldDB" id="A0A508WWH9"/>
<protein>
    <submittedName>
        <fullName evidence="1">Uncharacterized protein</fullName>
    </submittedName>
</protein>
<evidence type="ECO:0000313" key="1">
    <source>
        <dbReference type="EMBL" id="VTZ60011.1"/>
    </source>
</evidence>
<reference evidence="1" key="1">
    <citation type="submission" date="2019-06" db="EMBL/GenBank/DDBJ databases">
        <authorList>
            <person name="Le Quere A."/>
            <person name="Colella S."/>
        </authorList>
    </citation>
    <scope>NUCLEOTIDE SEQUENCE</scope>
    <source>
        <strain evidence="1">EmedicaeMD41</strain>
    </source>
</reference>
<dbReference type="Proteomes" id="UP000507954">
    <property type="component" value="Unassembled WGS sequence"/>
</dbReference>
<proteinExistence type="predicted"/>
<gene>
    <name evidence="1" type="ORF">EMEDMD4_1310005</name>
</gene>
<sequence length="96" mass="10590">MVRRSQECREASLVETFRFANLSERRNSIRAVTLSRCNYVTLAAPAVGEGAAAELIDRGALASDHQKEGNRSSTLQTTYSLHGRCVLLRDQQLVPA</sequence>
<dbReference type="EMBL" id="CABFNB010000037">
    <property type="protein sequence ID" value="VTZ60011.1"/>
    <property type="molecule type" value="Genomic_DNA"/>
</dbReference>
<name>A0A508WWH9_9HYPH</name>
<organism evidence="1">
    <name type="scientific">Sinorhizobium medicae</name>
    <dbReference type="NCBI Taxonomy" id="110321"/>
    <lineage>
        <taxon>Bacteria</taxon>
        <taxon>Pseudomonadati</taxon>
        <taxon>Pseudomonadota</taxon>
        <taxon>Alphaproteobacteria</taxon>
        <taxon>Hyphomicrobiales</taxon>
        <taxon>Rhizobiaceae</taxon>
        <taxon>Sinorhizobium/Ensifer group</taxon>
        <taxon>Sinorhizobium</taxon>
    </lineage>
</organism>